<gene>
    <name evidence="1" type="ORF">F5I99_11925</name>
</gene>
<accession>A0A5J6LF42</accession>
<organism evidence="1 2">
    <name type="scientific">Nitrincola iocasae</name>
    <dbReference type="NCBI Taxonomy" id="2614693"/>
    <lineage>
        <taxon>Bacteria</taxon>
        <taxon>Pseudomonadati</taxon>
        <taxon>Pseudomonadota</taxon>
        <taxon>Gammaproteobacteria</taxon>
        <taxon>Oceanospirillales</taxon>
        <taxon>Oceanospirillaceae</taxon>
        <taxon>Nitrincola</taxon>
    </lineage>
</organism>
<dbReference type="Pfam" id="PF09839">
    <property type="entry name" value="DUF2066"/>
    <property type="match status" value="1"/>
</dbReference>
<protein>
    <submittedName>
        <fullName evidence="1">DUF2066 domain-containing protein</fullName>
    </submittedName>
</protein>
<evidence type="ECO:0000313" key="1">
    <source>
        <dbReference type="EMBL" id="QEW07155.1"/>
    </source>
</evidence>
<reference evidence="1 2" key="1">
    <citation type="submission" date="2019-09" db="EMBL/GenBank/DDBJ databases">
        <title>Nitrincola iocasae sp. nov., a bacterium isolated from the sediment collected at a cold seep field in South China Sea.</title>
        <authorList>
            <person name="Zhang H."/>
            <person name="Wang H."/>
            <person name="Li C."/>
        </authorList>
    </citation>
    <scope>NUCLEOTIDE SEQUENCE [LARGE SCALE GENOMIC DNA]</scope>
    <source>
        <strain evidence="1 2">KXZD1103</strain>
    </source>
</reference>
<dbReference type="EMBL" id="CP044222">
    <property type="protein sequence ID" value="QEW07155.1"/>
    <property type="molecule type" value="Genomic_DNA"/>
</dbReference>
<dbReference type="KEGG" id="nik:F5I99_11925"/>
<dbReference type="Proteomes" id="UP000325606">
    <property type="component" value="Chromosome"/>
</dbReference>
<name>A0A5J6LF42_9GAMM</name>
<dbReference type="InterPro" id="IPR018642">
    <property type="entry name" value="DUF2066"/>
</dbReference>
<proteinExistence type="predicted"/>
<dbReference type="AlphaFoldDB" id="A0A5J6LF42"/>
<sequence length="252" mass="27406">MPMTKSESSRLKWKQTLAMLLLLLPLKGVAAESMLVWLAEERAGVRDFATASHPLIQGLRASAPTSLAVLSPLMDLADQQALSVDALWRGADEVVLSASTRYAADAVVVGRVDAGGATPFTEWVVWQDGQRQLLSTQGDWQEQVDELLASLPQISTIDPNAIAAPLSLPGQMTPPGYLVTVYRLNQAGDYLRVMDLFREHLGSQAVIPVSFNAGTLRVSIDYDGAVSALQRDLLSTSQLTELPDGQLEFFWN</sequence>
<keyword evidence="2" id="KW-1185">Reference proteome</keyword>
<evidence type="ECO:0000313" key="2">
    <source>
        <dbReference type="Proteomes" id="UP000325606"/>
    </source>
</evidence>